<evidence type="ECO:0000256" key="3">
    <source>
        <dbReference type="PROSITE-ProRule" id="PRU00175"/>
    </source>
</evidence>
<reference evidence="5" key="2">
    <citation type="submission" date="2020-05" db="UniProtKB">
        <authorList>
            <consortium name="EnsemblMetazoa"/>
        </authorList>
    </citation>
    <scope>IDENTIFICATION</scope>
    <source>
        <strain evidence="5">IAEA</strain>
    </source>
</reference>
<dbReference type="EMBL" id="JXJN01018892">
    <property type="status" value="NOT_ANNOTATED_CDS"/>
    <property type="molecule type" value="Genomic_DNA"/>
</dbReference>
<keyword evidence="2" id="KW-0862">Zinc</keyword>
<evidence type="ECO:0000256" key="1">
    <source>
        <dbReference type="ARBA" id="ARBA00022771"/>
    </source>
</evidence>
<evidence type="ECO:0000313" key="5">
    <source>
        <dbReference type="EnsemblMetazoa" id="GPPI037925-PA"/>
    </source>
</evidence>
<dbReference type="EnsemblMetazoa" id="GPPI037925-RA">
    <property type="protein sequence ID" value="GPPI037925-PA"/>
    <property type="gene ID" value="GPPI037925"/>
</dbReference>
<dbReference type="STRING" id="67801.A0A1B0BR33"/>
<dbReference type="PROSITE" id="PS50089">
    <property type="entry name" value="ZF_RING_2"/>
    <property type="match status" value="1"/>
</dbReference>
<dbReference type="InterPro" id="IPR013083">
    <property type="entry name" value="Znf_RING/FYVE/PHD"/>
</dbReference>
<dbReference type="GO" id="GO:0008270">
    <property type="term" value="F:zinc ion binding"/>
    <property type="evidence" value="ECO:0007669"/>
    <property type="project" value="UniProtKB-KW"/>
</dbReference>
<dbReference type="CDD" id="cd16448">
    <property type="entry name" value="RING-H2"/>
    <property type="match status" value="1"/>
</dbReference>
<name>A0A1B0BR33_9MUSC</name>
<evidence type="ECO:0000259" key="4">
    <source>
        <dbReference type="PROSITE" id="PS50089"/>
    </source>
</evidence>
<dbReference type="Proteomes" id="UP000092460">
    <property type="component" value="Unassembled WGS sequence"/>
</dbReference>
<dbReference type="SUPFAM" id="SSF57850">
    <property type="entry name" value="RING/U-box"/>
    <property type="match status" value="1"/>
</dbReference>
<feature type="domain" description="RING-type" evidence="4">
    <location>
        <begin position="115"/>
        <end position="156"/>
    </location>
</feature>
<organism evidence="5 6">
    <name type="scientific">Glossina palpalis gambiensis</name>
    <dbReference type="NCBI Taxonomy" id="67801"/>
    <lineage>
        <taxon>Eukaryota</taxon>
        <taxon>Metazoa</taxon>
        <taxon>Ecdysozoa</taxon>
        <taxon>Arthropoda</taxon>
        <taxon>Hexapoda</taxon>
        <taxon>Insecta</taxon>
        <taxon>Pterygota</taxon>
        <taxon>Neoptera</taxon>
        <taxon>Endopterygota</taxon>
        <taxon>Diptera</taxon>
        <taxon>Brachycera</taxon>
        <taxon>Muscomorpha</taxon>
        <taxon>Hippoboscoidea</taxon>
        <taxon>Glossinidae</taxon>
        <taxon>Glossina</taxon>
    </lineage>
</organism>
<dbReference type="InterPro" id="IPR001841">
    <property type="entry name" value="Znf_RING"/>
</dbReference>
<evidence type="ECO:0000256" key="2">
    <source>
        <dbReference type="ARBA" id="ARBA00022833"/>
    </source>
</evidence>
<dbReference type="VEuPathDB" id="VectorBase:GPPI037925"/>
<proteinExistence type="predicted"/>
<keyword evidence="6" id="KW-1185">Reference proteome</keyword>
<sequence length="351" mass="39378">MLNCMRKNHCSLINLGIEEELKVRQDRIGGGIGIYISKGLEVNTVFASSSVDRVECLGFEVAAVIIPTTHLHTHVKLPNQPGSNNVTVLLRYFLKSLRHSEEDLTIRETDSALICSICQNELDPKRNFHRPICDPILHKSCLKASLNNSQHCPNCQTNLPIEDIFGHILTRQQTRLLDSNKAVMANTREPTDHSQPPELTQQISEMVLTSVQAQQSKFLESLSVTMSEMIQKNIEEGLRKVNLPTISSMPYQAQSQSYFNLDFSRTGSISQHTIVIVLRSTSTICKAPSVVDNARNVLGFLDIKSKQRDRAVWDSSTRHRSSETLGESLKALQSSGDMYLPIHLEQSYLIP</sequence>
<evidence type="ECO:0000313" key="6">
    <source>
        <dbReference type="Proteomes" id="UP000092460"/>
    </source>
</evidence>
<keyword evidence="1 3" id="KW-0479">Metal-binding</keyword>
<dbReference type="Gene3D" id="3.30.40.10">
    <property type="entry name" value="Zinc/RING finger domain, C3HC4 (zinc finger)"/>
    <property type="match status" value="1"/>
</dbReference>
<protein>
    <recommendedName>
        <fullName evidence="4">RING-type domain-containing protein</fullName>
    </recommendedName>
</protein>
<keyword evidence="1 3" id="KW-0863">Zinc-finger</keyword>
<accession>A0A1B0BR33</accession>
<dbReference type="AlphaFoldDB" id="A0A1B0BR33"/>
<reference evidence="6" key="1">
    <citation type="submission" date="2015-01" db="EMBL/GenBank/DDBJ databases">
        <authorList>
            <person name="Aksoy S."/>
            <person name="Warren W."/>
            <person name="Wilson R.K."/>
        </authorList>
    </citation>
    <scope>NUCLEOTIDE SEQUENCE [LARGE SCALE GENOMIC DNA]</scope>
    <source>
        <strain evidence="6">IAEA</strain>
    </source>
</reference>